<accession>A0A976QTD2</accession>
<reference evidence="2" key="1">
    <citation type="submission" date="2022-07" db="EMBL/GenBank/DDBJ databases">
        <title>Evaluation of T. orientalis genome assembly methods using nanopore sequencing and analysis of variation between genomes.</title>
        <authorList>
            <person name="Yam J."/>
            <person name="Micallef M.L."/>
            <person name="Liu M."/>
            <person name="Djordjevic S.P."/>
            <person name="Bogema D.R."/>
            <person name="Jenkins C."/>
        </authorList>
    </citation>
    <scope>NUCLEOTIDE SEQUENCE</scope>
    <source>
        <strain evidence="2">Fish Creek</strain>
    </source>
</reference>
<dbReference type="EMBL" id="CP056068">
    <property type="protein sequence ID" value="UKJ90059.2"/>
    <property type="molecule type" value="Genomic_DNA"/>
</dbReference>
<dbReference type="Proteomes" id="UP000244803">
    <property type="component" value="Chromosome 2"/>
</dbReference>
<feature type="chain" id="PRO_5036985522" evidence="1">
    <location>
        <begin position="23"/>
        <end position="2004"/>
    </location>
</feature>
<feature type="signal peptide" evidence="1">
    <location>
        <begin position="1"/>
        <end position="22"/>
    </location>
</feature>
<evidence type="ECO:0000313" key="3">
    <source>
        <dbReference type="Proteomes" id="UP000244803"/>
    </source>
</evidence>
<protein>
    <submittedName>
        <fullName evidence="2">Uncharacterized protein</fullName>
    </submittedName>
</protein>
<name>A0A976QTD2_THEOR</name>
<organism evidence="2 3">
    <name type="scientific">Theileria orientalis</name>
    <dbReference type="NCBI Taxonomy" id="68886"/>
    <lineage>
        <taxon>Eukaryota</taxon>
        <taxon>Sar</taxon>
        <taxon>Alveolata</taxon>
        <taxon>Apicomplexa</taxon>
        <taxon>Aconoidasida</taxon>
        <taxon>Piroplasmida</taxon>
        <taxon>Theileriidae</taxon>
        <taxon>Theileria</taxon>
    </lineage>
</organism>
<gene>
    <name evidence="2" type="ORF">MACJ_000987</name>
</gene>
<evidence type="ECO:0000256" key="1">
    <source>
        <dbReference type="SAM" id="SignalP"/>
    </source>
</evidence>
<proteinExistence type="predicted"/>
<keyword evidence="1" id="KW-0732">Signal</keyword>
<evidence type="ECO:0000313" key="2">
    <source>
        <dbReference type="EMBL" id="UKJ90059.2"/>
    </source>
</evidence>
<sequence length="2004" mass="232619">MKGAYTFVRFFWIGILIQNSSCFELNIGKTVSYSSGSTQVTVEQKSESQNLYTHKLPEPLQLKEICNGDKKIYLDLLLVKDQLLLSASVIWSFKIPSVIQLNLEKSSVLLLNEEDSTLDVQAIFSEKLVTNLSPRTHSTTELTVDVDLSKFEDYDNNNTKVYVTDLEFSEDRFKRYTLRNYNLESTKLGRILYNDTELKTKTENDSKGATESNLVIPYKDNIYSILVYAYNNFPLLIEVLYTFNKRQFYGYTAEKKWHHVIFPAFHDPSFRDFLYNKLNYYACKNGFKYTIDIKQKTEETDQAYSMNNYCVESDRVETIQNSLKASFYQDEKFKSAGYGCVEHTASSGKKFFVDHLMSNTSVLQFPKTPSFTKAIRVYNRMNKRHYLIGFVDELDKLIYYKYENGEWTEETTLSKDKNERLSEEIKLLIDKLYANDVTTFTINDVSDPNKKTPEDFDRTTVDASDILHKITTFIVEKKTGYSSSVTVTPTSNHPATGFSKYTHQPTPKPCQRSLVLYKGKKLLWWYHNTSKLFVINEVQEKKLDNIDVYFSDTIDFPLLTGVFQSNKTIEYYFIKKYNKGVFWQILDETAFRQIIGDNINKNNVHAKLTENGNRRLIQLLKKIALSVVDTVLVLVDKREAYDRTAASNAYKTTLGTKAASFTIDNFQPESISVTSVDVPSLKLSNFKCFEHTIRPHGTGSYQVKLLIPFKHVATTSNNISSYRYFEIELYKNDDISDNNREELTFKKGDIKLYVYYYGEDPRPLLMCYENKIYRTKRLGDPERTHQVNIKYNQWSRLTDIDGCAHNVAGRNSASDANDQKILDVLIEAVQYFNPVQLNLANLPMELSNEFREGKAQKVNYLIHDLKENCKVTMKLSSSKMETYRIHTYEHNGLENQNNPAGFTLGDVIFKGTEGGHNGKLNYATVTQGTPKKMRYLVKVTGYFHTLDFDFQDPLLVILEFNDGGEGTANTKEYYKLIVRSNDVPGNMEWEKDDTVAEIINNQNKFLLFLNKLRYNLKYSGIDVNTFKVDVSDPDRETPQDFEPFIVDEINVLHKITTFIVEKKTGYSSSVTVTPTSNHPATGFSKYTHQPTPKPCQRSLVLYKGKKLLWWDNSQSKLLAIDEVQEQQLNNIDVYFSDTLDFPLLTGVFKSDNTIDYYFVKRNGDRVSWQLLDQAALKEFIGETINQNEMHTKLTENTNRRLIKLLKKIALSVVDTVLVLVDKREAYDRTAASNAYKTTLGTKAASFTIDNFQPESISVTSVDVPSLKLSNFKCFEHTIRPNGTGPYQMKLLIPLEEVSIVQYKSVYSYNYSEIELYINDDINEDNREFNFKKGESKLYVYYYSQDPRPLLMCYENKIYRTKRLGDPERTHQVNIKYNQWSRLTDIDGCAHNVAGRNSASDANDQKILDALIEVVQYFNPVQLDLAKLPKNPTRPIAEANYQTTKDLTANYLIHGFTENCKVTMKLSSSKMETYRIHTYEHNGLENQNNPAGFTLGYVIFKSINAGYNSTVNYAKTTQGPNKKMRRLVKVTGYFHTLDFDFQDPLLVILEFNDGGEGTANTKEYYKLTVRSNDVPANMEWVRDDNTVAEIINNKKQLLDYLNDVRYNLKYSAKMQLHFTRETYPFSALNHAGTTEYPNLSGTQTSVTVSKQSCAELEKKSFKCYKQEISSVKKSHLYYVTALKMSLPLRDKKDAVIQLFDETGNTPIDKLTYDYAYGDLYVYYYRQFNYPLLFCLKGSAFKPKDRDNYFSKWVKVNQIQKCDCKTLKPNETDQLANILKPVAEFMGLYNENHIERAENLLKLKVDEKALDYITNNLRIRVLDDVGYLMDTVKKDLDTEKHRTLNKIEFDTNYHRSYYHMKWDYSKDAKDNVFFASTNPGYAFYNLKHHGYDLYTFPKGVYPHRIEWYKRKEQKTDIVILVFTNTLLVYKFRIIYTSKTWKHDSFKYCLSRKDYFFVGVEPVIALDYPDAYSRYCERIKFINKLDFDSSVPTRPRKSQLALKYLHE</sequence>